<accession>A0A1F6NE19</accession>
<name>A0A1F6NE19_9BACT</name>
<reference evidence="2 3" key="1">
    <citation type="journal article" date="2016" name="Nat. Commun.">
        <title>Thousands of microbial genomes shed light on interconnected biogeochemical processes in an aquifer system.</title>
        <authorList>
            <person name="Anantharaman K."/>
            <person name="Brown C.T."/>
            <person name="Hug L.A."/>
            <person name="Sharon I."/>
            <person name="Castelle C.J."/>
            <person name="Probst A.J."/>
            <person name="Thomas B.C."/>
            <person name="Singh A."/>
            <person name="Wilkins M.J."/>
            <person name="Karaoz U."/>
            <person name="Brodie E.L."/>
            <person name="Williams K.H."/>
            <person name="Hubbard S.S."/>
            <person name="Banfield J.F."/>
        </authorList>
    </citation>
    <scope>NUCLEOTIDE SEQUENCE [LARGE SCALE GENOMIC DNA]</scope>
</reference>
<dbReference type="AlphaFoldDB" id="A0A1F6NE19"/>
<gene>
    <name evidence="2" type="ORF">A2373_04405</name>
</gene>
<feature type="transmembrane region" description="Helical" evidence="1">
    <location>
        <begin position="45"/>
        <end position="64"/>
    </location>
</feature>
<comment type="caution">
    <text evidence="2">The sequence shown here is derived from an EMBL/GenBank/DDBJ whole genome shotgun (WGS) entry which is preliminary data.</text>
</comment>
<evidence type="ECO:0000256" key="1">
    <source>
        <dbReference type="SAM" id="Phobius"/>
    </source>
</evidence>
<keyword evidence="1" id="KW-1133">Transmembrane helix</keyword>
<organism evidence="2 3">
    <name type="scientific">Candidatus Magasanikbacteria bacterium RIFOXYB1_FULL_40_15</name>
    <dbReference type="NCBI Taxonomy" id="1798697"/>
    <lineage>
        <taxon>Bacteria</taxon>
        <taxon>Candidatus Magasanikiibacteriota</taxon>
    </lineage>
</organism>
<evidence type="ECO:0000313" key="3">
    <source>
        <dbReference type="Proteomes" id="UP000176300"/>
    </source>
</evidence>
<proteinExistence type="predicted"/>
<evidence type="ECO:0000313" key="2">
    <source>
        <dbReference type="EMBL" id="OGH81923.1"/>
    </source>
</evidence>
<keyword evidence="1" id="KW-0812">Transmembrane</keyword>
<protein>
    <submittedName>
        <fullName evidence="2">Uncharacterized protein</fullName>
    </submittedName>
</protein>
<dbReference type="EMBL" id="MFQS01000054">
    <property type="protein sequence ID" value="OGH81923.1"/>
    <property type="molecule type" value="Genomic_DNA"/>
</dbReference>
<sequence>MSGLPSPVKVKSRTKYDGEPQLALSELTARFFAPLFIKKVEERKLFFWIFVFARMIGGSLPASWRVGMTGWLRWGFLIN</sequence>
<keyword evidence="1" id="KW-0472">Membrane</keyword>
<dbReference type="Proteomes" id="UP000176300">
    <property type="component" value="Unassembled WGS sequence"/>
</dbReference>